<protein>
    <submittedName>
        <fullName evidence="1">Uncharacterized protein</fullName>
    </submittedName>
</protein>
<sequence>MGESLEMFQCTEGVILSGFVTMAGRTSGETVKAPKGQMNSFWGTVQKSLRQKDREGILFFMDVYSSILPFCLSFRRSNPLDLAFFLFLWCNWP</sequence>
<organism evidence="1 2">
    <name type="scientific">Acetivibrio thermocellus AD2</name>
    <dbReference type="NCBI Taxonomy" id="1138384"/>
    <lineage>
        <taxon>Bacteria</taxon>
        <taxon>Bacillati</taxon>
        <taxon>Bacillota</taxon>
        <taxon>Clostridia</taxon>
        <taxon>Eubacteriales</taxon>
        <taxon>Oscillospiraceae</taxon>
        <taxon>Acetivibrio</taxon>
    </lineage>
</organism>
<dbReference type="AlphaFoldDB" id="A0AB36TF57"/>
<name>A0AB36TF57_ACETH</name>
<proteinExistence type="predicted"/>
<evidence type="ECO:0000313" key="2">
    <source>
        <dbReference type="Proteomes" id="UP000223596"/>
    </source>
</evidence>
<evidence type="ECO:0000313" key="1">
    <source>
        <dbReference type="EMBL" id="PFH02433.1"/>
    </source>
</evidence>
<reference evidence="1 2" key="1">
    <citation type="submission" date="2017-09" db="EMBL/GenBank/DDBJ databases">
        <title>Evaluation of Pacific Biosciences Sequencing Technology to Finishing C. thermocellum Genome Sequences.</title>
        <authorList>
            <person name="Brown S."/>
        </authorList>
    </citation>
    <scope>NUCLEOTIDE SEQUENCE [LARGE SCALE GENOMIC DNA]</scope>
    <source>
        <strain evidence="1 2">AD2</strain>
    </source>
</reference>
<dbReference type="EMBL" id="PDBW01000001">
    <property type="protein sequence ID" value="PFH02433.1"/>
    <property type="molecule type" value="Genomic_DNA"/>
</dbReference>
<accession>A0AB36TF57</accession>
<comment type="caution">
    <text evidence="1">The sequence shown here is derived from an EMBL/GenBank/DDBJ whole genome shotgun (WGS) entry which is preliminary data.</text>
</comment>
<gene>
    <name evidence="1" type="ORF">M972_111206</name>
</gene>
<dbReference type="Proteomes" id="UP000223596">
    <property type="component" value="Unassembled WGS sequence"/>
</dbReference>